<protein>
    <submittedName>
        <fullName evidence="1">Uncharacterized protein</fullName>
    </submittedName>
</protein>
<reference evidence="1 2" key="1">
    <citation type="journal article" date="2007" name="DNA Res.">
        <title>Complete genomic structure of the bloom-forming toxic cyanobacterium Microcystis aeruginosa NIES-843.</title>
        <authorList>
            <person name="Kaneko T."/>
            <person name="Nakajima N."/>
            <person name="Okamoto S."/>
            <person name="Suzuki I."/>
            <person name="Tanabe Y."/>
            <person name="Tamaoki M."/>
            <person name="Nakamura Y."/>
            <person name="Kasai F."/>
            <person name="Watanabe A."/>
            <person name="Kawashima K."/>
            <person name="Kishida Y."/>
            <person name="Ono A."/>
            <person name="Shimizu Y."/>
            <person name="Takahashi C."/>
            <person name="Minami C."/>
            <person name="Fujishiro T."/>
            <person name="Kohara M."/>
            <person name="Katoh M."/>
            <person name="Nakazaki N."/>
            <person name="Nakayama S."/>
            <person name="Yamada M."/>
            <person name="Tabata S."/>
            <person name="Watanabe M.M."/>
        </authorList>
    </citation>
    <scope>NUCLEOTIDE SEQUENCE [LARGE SCALE GENOMIC DNA]</scope>
    <source>
        <strain evidence="2">NIES-843 / IAM M-247</strain>
    </source>
</reference>
<keyword evidence="2" id="KW-1185">Reference proteome</keyword>
<dbReference type="HOGENOM" id="CLU_2917486_0_0_3"/>
<proteinExistence type="predicted"/>
<evidence type="ECO:0000313" key="2">
    <source>
        <dbReference type="Proteomes" id="UP000001510"/>
    </source>
</evidence>
<gene>
    <name evidence="1" type="ordered locus">MAE_61380</name>
</gene>
<dbReference type="KEGG" id="mar:MAE_61380"/>
<dbReference type="Proteomes" id="UP000001510">
    <property type="component" value="Chromosome"/>
</dbReference>
<evidence type="ECO:0000313" key="1">
    <source>
        <dbReference type="EMBL" id="BAG05960.1"/>
    </source>
</evidence>
<sequence>MRTNINCPQQNFCIATKTTNFRKPWNLTNGLANCECYNAYRKKQKDSEELNLLIEDYFQQI</sequence>
<name>B0JKA6_MICAN</name>
<dbReference type="EnsemblBacteria" id="BAG05960">
    <property type="protein sequence ID" value="BAG05960"/>
    <property type="gene ID" value="MAE_61380"/>
</dbReference>
<organism evidence="1 2">
    <name type="scientific">Microcystis aeruginosa (strain NIES-843 / IAM M-2473)</name>
    <dbReference type="NCBI Taxonomy" id="449447"/>
    <lineage>
        <taxon>Bacteria</taxon>
        <taxon>Bacillati</taxon>
        <taxon>Cyanobacteriota</taxon>
        <taxon>Cyanophyceae</taxon>
        <taxon>Oscillatoriophycideae</taxon>
        <taxon>Chroococcales</taxon>
        <taxon>Microcystaceae</taxon>
        <taxon>Microcystis</taxon>
    </lineage>
</organism>
<accession>B0JKA6</accession>
<dbReference type="PaxDb" id="449447-MAE_61380"/>
<dbReference type="AlphaFoldDB" id="B0JKA6"/>
<dbReference type="EMBL" id="AP009552">
    <property type="protein sequence ID" value="BAG05960.1"/>
    <property type="molecule type" value="Genomic_DNA"/>
</dbReference>
<dbReference type="STRING" id="449447.MAE_61380"/>